<dbReference type="Proteomes" id="UP001055303">
    <property type="component" value="Unassembled WGS sequence"/>
</dbReference>
<keyword evidence="2" id="KW-0233">DNA recombination</keyword>
<organism evidence="5 6">
    <name type="scientific">Methylobacterium dankookense</name>
    <dbReference type="NCBI Taxonomy" id="560405"/>
    <lineage>
        <taxon>Bacteria</taxon>
        <taxon>Pseudomonadati</taxon>
        <taxon>Pseudomonadota</taxon>
        <taxon>Alphaproteobacteria</taxon>
        <taxon>Hyphomicrobiales</taxon>
        <taxon>Methylobacteriaceae</taxon>
        <taxon>Methylobacterium</taxon>
    </lineage>
</organism>
<reference evidence="4" key="3">
    <citation type="submission" date="2021-08" db="EMBL/GenBank/DDBJ databases">
        <authorList>
            <person name="Tani A."/>
            <person name="Ola A."/>
            <person name="Ogura Y."/>
            <person name="Katsura K."/>
            <person name="Hayashi T."/>
        </authorList>
    </citation>
    <scope>NUCLEOTIDE SEQUENCE</scope>
    <source>
        <strain evidence="4">DSM 22415</strain>
    </source>
</reference>
<dbReference type="RefSeq" id="WP_144766555.1">
    <property type="nucleotide sequence ID" value="NZ_BPQI01000138.1"/>
</dbReference>
<dbReference type="PROSITE" id="PS51736">
    <property type="entry name" value="RECOMBINASES_3"/>
    <property type="match status" value="1"/>
</dbReference>
<proteinExistence type="predicted"/>
<evidence type="ECO:0000259" key="3">
    <source>
        <dbReference type="PROSITE" id="PS51736"/>
    </source>
</evidence>
<dbReference type="Gene3D" id="3.40.50.1390">
    <property type="entry name" value="Resolvase, N-terminal catalytic domain"/>
    <property type="match status" value="1"/>
</dbReference>
<dbReference type="GO" id="GO:0000150">
    <property type="term" value="F:DNA strand exchange activity"/>
    <property type="evidence" value="ECO:0007669"/>
    <property type="project" value="InterPro"/>
</dbReference>
<keyword evidence="7" id="KW-1185">Reference proteome</keyword>
<dbReference type="EMBL" id="BPQI01000138">
    <property type="protein sequence ID" value="GJD58253.1"/>
    <property type="molecule type" value="Genomic_DNA"/>
</dbReference>
<dbReference type="Proteomes" id="UP000401717">
    <property type="component" value="Unassembled WGS sequence"/>
</dbReference>
<protein>
    <submittedName>
        <fullName evidence="5">DNA-invertase hin</fullName>
    </submittedName>
</protein>
<evidence type="ECO:0000256" key="2">
    <source>
        <dbReference type="ARBA" id="ARBA00023172"/>
    </source>
</evidence>
<dbReference type="InterPro" id="IPR006119">
    <property type="entry name" value="Resolv_N"/>
</dbReference>
<dbReference type="InterPro" id="IPR036162">
    <property type="entry name" value="Resolvase-like_N_sf"/>
</dbReference>
<dbReference type="AlphaFoldDB" id="A0A564G2J6"/>
<sequence length="224" mass="23573">MASGNHVLYYRVSTDRQGKSGLGIEAQRKAVADFLNGGAWKVCAEFEEVESGKDADRPALVKAIEACRLYGARLVIAKLDRLSRDAHFLLGLEKAGVDFVAADMPNANRLTVGIMAMVAEEERRMISARTKAALAAAKARGTKLGGFRGYVPTAADNAASKAALKAKGDAQAARLAPVIAGLRAEGITSATGLAKALTARGIPTARGGEVWTTIQVQRILARVV</sequence>
<evidence type="ECO:0000313" key="6">
    <source>
        <dbReference type="Proteomes" id="UP000401717"/>
    </source>
</evidence>
<name>A0A564G2J6_9HYPH</name>
<dbReference type="Pfam" id="PF00239">
    <property type="entry name" value="Resolvase"/>
    <property type="match status" value="1"/>
</dbReference>
<dbReference type="PANTHER" id="PTHR30461:SF2">
    <property type="entry name" value="SERINE RECOMBINASE PINE-RELATED"/>
    <property type="match status" value="1"/>
</dbReference>
<dbReference type="SUPFAM" id="SSF53041">
    <property type="entry name" value="Resolvase-like"/>
    <property type="match status" value="1"/>
</dbReference>
<accession>A0A564G2J6</accession>
<dbReference type="CDD" id="cd00338">
    <property type="entry name" value="Ser_Recombinase"/>
    <property type="match status" value="1"/>
</dbReference>
<dbReference type="PANTHER" id="PTHR30461">
    <property type="entry name" value="DNA-INVERTASE FROM LAMBDOID PROPHAGE"/>
    <property type="match status" value="1"/>
</dbReference>
<feature type="domain" description="Resolvase/invertase-type recombinase catalytic" evidence="3">
    <location>
        <begin position="5"/>
        <end position="141"/>
    </location>
</feature>
<evidence type="ECO:0000313" key="5">
    <source>
        <dbReference type="EMBL" id="VUF14178.1"/>
    </source>
</evidence>
<reference evidence="4" key="2">
    <citation type="journal article" date="2021" name="Front. Microbiol.">
        <title>Comprehensive Comparative Genomics and Phenotyping of Methylobacterium Species.</title>
        <authorList>
            <person name="Alessa O."/>
            <person name="Ogura Y."/>
            <person name="Fujitani Y."/>
            <person name="Takami H."/>
            <person name="Hayashi T."/>
            <person name="Sahin N."/>
            <person name="Tani A."/>
        </authorList>
    </citation>
    <scope>NUCLEOTIDE SEQUENCE</scope>
    <source>
        <strain evidence="4">DSM 22415</strain>
    </source>
</reference>
<dbReference type="GO" id="GO:0003677">
    <property type="term" value="F:DNA binding"/>
    <property type="evidence" value="ECO:0007669"/>
    <property type="project" value="UniProtKB-KW"/>
</dbReference>
<evidence type="ECO:0000313" key="4">
    <source>
        <dbReference type="EMBL" id="GJD58253.1"/>
    </source>
</evidence>
<reference evidence="5 6" key="1">
    <citation type="submission" date="2019-06" db="EMBL/GenBank/DDBJ databases">
        <authorList>
            <person name="Rodrigo-Torres L."/>
            <person name="Arahal R. D."/>
            <person name="Lucena T."/>
        </authorList>
    </citation>
    <scope>NUCLEOTIDE SEQUENCE [LARGE SCALE GENOMIC DNA]</scope>
    <source>
        <strain evidence="5 6">SW08-7</strain>
    </source>
</reference>
<dbReference type="SMART" id="SM00857">
    <property type="entry name" value="Resolvase"/>
    <property type="match status" value="1"/>
</dbReference>
<dbReference type="InterPro" id="IPR050639">
    <property type="entry name" value="SSR_resolvase"/>
</dbReference>
<gene>
    <name evidence="5" type="primary">hin_2</name>
    <name evidence="4" type="ORF">IFDJLNFL_4170</name>
    <name evidence="5" type="ORF">MTDSW087_03894</name>
</gene>
<dbReference type="OrthoDB" id="2290206at2"/>
<evidence type="ECO:0000313" key="7">
    <source>
        <dbReference type="Proteomes" id="UP001055303"/>
    </source>
</evidence>
<dbReference type="EMBL" id="CABFVH010000029">
    <property type="protein sequence ID" value="VUF14178.1"/>
    <property type="molecule type" value="Genomic_DNA"/>
</dbReference>
<keyword evidence="1" id="KW-0238">DNA-binding</keyword>
<evidence type="ECO:0000256" key="1">
    <source>
        <dbReference type="ARBA" id="ARBA00023125"/>
    </source>
</evidence>